<accession>A0ABY0HUK7</accession>
<reference evidence="1 2" key="1">
    <citation type="journal article" date="2019" name="Science, e1252229">
        <title>Invertible promoters mediate bacterial phase variation, antibiotic resistance, and host adaptation in the gut.</title>
        <authorList>
            <person name="Jiang X."/>
            <person name="Hall A.B."/>
            <person name="Arthur T.D."/>
            <person name="Plichta D.R."/>
            <person name="Covington C.T."/>
            <person name="Poyet M."/>
            <person name="Crothers J."/>
            <person name="Moses P.L."/>
            <person name="Tolonen A.C."/>
            <person name="Vlamakis H."/>
            <person name="Alm E.J."/>
            <person name="Xavier R.J."/>
        </authorList>
    </citation>
    <scope>NUCLEOTIDE SEQUENCE [LARGE SCALE GENOMIC DNA]</scope>
    <source>
        <strain evidence="2">ca_0067</strain>
    </source>
</reference>
<gene>
    <name evidence="1" type="ORF">EAJ18_11475</name>
</gene>
<evidence type="ECO:0000313" key="2">
    <source>
        <dbReference type="Proteomes" id="UP000292985"/>
    </source>
</evidence>
<comment type="caution">
    <text evidence="1">The sequence shown here is derived from an EMBL/GenBank/DDBJ whole genome shotgun (WGS) entry which is preliminary data.</text>
</comment>
<protein>
    <submittedName>
        <fullName evidence="1">Uncharacterized protein</fullName>
    </submittedName>
</protein>
<dbReference type="EMBL" id="RCYA01000004">
    <property type="protein sequence ID" value="RYT43693.1"/>
    <property type="molecule type" value="Genomic_DNA"/>
</dbReference>
<sequence>MRIDVIISQGRGRSNLCDRAPSGLPASSNFYAPKIRNFFPEGFAYWIGGFDGYCCAIFRWWP</sequence>
<keyword evidence="2" id="KW-1185">Reference proteome</keyword>
<dbReference type="Proteomes" id="UP000292985">
    <property type="component" value="Unassembled WGS sequence"/>
</dbReference>
<name>A0ABY0HUK7_CITAM</name>
<proteinExistence type="predicted"/>
<organism evidence="1 2">
    <name type="scientific">Citrobacter amalonaticus</name>
    <dbReference type="NCBI Taxonomy" id="35703"/>
    <lineage>
        <taxon>Bacteria</taxon>
        <taxon>Pseudomonadati</taxon>
        <taxon>Pseudomonadota</taxon>
        <taxon>Gammaproteobacteria</taxon>
        <taxon>Enterobacterales</taxon>
        <taxon>Enterobacteriaceae</taxon>
        <taxon>Citrobacter</taxon>
    </lineage>
</organism>
<evidence type="ECO:0000313" key="1">
    <source>
        <dbReference type="EMBL" id="RYT43693.1"/>
    </source>
</evidence>